<evidence type="ECO:0000313" key="3">
    <source>
        <dbReference type="RefSeq" id="XP_008467181.1"/>
    </source>
</evidence>
<dbReference type="RefSeq" id="XP_008467181.1">
    <property type="nucleotide sequence ID" value="XM_008468959.2"/>
</dbReference>
<protein>
    <submittedName>
        <fullName evidence="3">Uncharacterized protein LOC103504591</fullName>
    </submittedName>
</protein>
<dbReference type="eggNOG" id="ENOG502S4I1">
    <property type="taxonomic scope" value="Eukaryota"/>
</dbReference>
<dbReference type="GeneID" id="103504591"/>
<dbReference type="KEGG" id="cmo:103504591"/>
<gene>
    <name evidence="3" type="primary">LOC103504591</name>
    <name evidence="1" type="synonym">103504591</name>
</gene>
<dbReference type="Gramene" id="MELO3C005337.2.1">
    <property type="protein sequence ID" value="MELO3C005337.2.1"/>
    <property type="gene ID" value="MELO3C005337.2"/>
</dbReference>
<dbReference type="PANTHER" id="PTHR33702">
    <property type="entry name" value="BNAA09G40010D PROTEIN"/>
    <property type="match status" value="1"/>
</dbReference>
<sequence length="139" mass="15834">MDIIATSSAQNLRRLWRRRTYQRLRSGSNDTVPTRSLRSFRVGRMMIMRRRASPKLRLKMSSPLKVVAKIHDAYVEMMMRLANSVGNMYAIGGFGNRKRIPKPQNQVPLGGEQIDAKLVLEIYNKLASSKNSSNANINL</sequence>
<dbReference type="PANTHER" id="PTHR33702:SF2">
    <property type="match status" value="1"/>
</dbReference>
<reference evidence="3" key="2">
    <citation type="submission" date="2025-04" db="UniProtKB">
        <authorList>
            <consortium name="RefSeq"/>
        </authorList>
    </citation>
    <scope>IDENTIFICATION</scope>
</reference>
<evidence type="ECO:0000313" key="1">
    <source>
        <dbReference type="EnsemblPlants" id="MELO3C005337.2.1"/>
    </source>
</evidence>
<organism evidence="2 3">
    <name type="scientific">Cucumis melo</name>
    <name type="common">Muskmelon</name>
    <dbReference type="NCBI Taxonomy" id="3656"/>
    <lineage>
        <taxon>Eukaryota</taxon>
        <taxon>Viridiplantae</taxon>
        <taxon>Streptophyta</taxon>
        <taxon>Embryophyta</taxon>
        <taxon>Tracheophyta</taxon>
        <taxon>Spermatophyta</taxon>
        <taxon>Magnoliopsida</taxon>
        <taxon>eudicotyledons</taxon>
        <taxon>Gunneridae</taxon>
        <taxon>Pentapetalae</taxon>
        <taxon>rosids</taxon>
        <taxon>fabids</taxon>
        <taxon>Cucurbitales</taxon>
        <taxon>Cucurbitaceae</taxon>
        <taxon>Benincaseae</taxon>
        <taxon>Cucumis</taxon>
    </lineage>
</organism>
<dbReference type="Proteomes" id="UP001652600">
    <property type="component" value="Chromosome 9"/>
</dbReference>
<dbReference type="OrthoDB" id="764584at2759"/>
<dbReference type="InParanoid" id="A0A1S3CSX3"/>
<proteinExistence type="predicted"/>
<keyword evidence="2" id="KW-1185">Reference proteome</keyword>
<dbReference type="EnsemblPlants" id="MELO3C005337.2.1">
    <property type="protein sequence ID" value="MELO3C005337.2.1"/>
    <property type="gene ID" value="MELO3C005337.2"/>
</dbReference>
<accession>A0A1S3CSX3</accession>
<evidence type="ECO:0000313" key="2">
    <source>
        <dbReference type="Proteomes" id="UP001652600"/>
    </source>
</evidence>
<reference evidence="1" key="1">
    <citation type="submission" date="2023-03" db="UniProtKB">
        <authorList>
            <consortium name="EnsemblPlants"/>
        </authorList>
    </citation>
    <scope>IDENTIFICATION</scope>
</reference>
<name>A0A1S3CSX3_CUCME</name>
<dbReference type="AlphaFoldDB" id="A0A1S3CSX3"/>